<feature type="binding site" evidence="7">
    <location>
        <position position="56"/>
    </location>
    <ligand>
        <name>substrate</name>
    </ligand>
</feature>
<comment type="caution">
    <text evidence="8">The sequence shown here is derived from an EMBL/GenBank/DDBJ whole genome shotgun (WGS) entry which is preliminary data.</text>
</comment>
<keyword evidence="3 7" id="KW-0547">Nucleotide-binding</keyword>
<dbReference type="PANTHER" id="PTHR21087">
    <property type="entry name" value="SHIKIMATE KINASE"/>
    <property type="match status" value="1"/>
</dbReference>
<comment type="pathway">
    <text evidence="7">Metabolic intermediate biosynthesis; chorismate biosynthesis; chorismate from D-erythrose 4-phosphate and phosphoenolpyruvate: step 5/7.</text>
</comment>
<feature type="binding site" evidence="7">
    <location>
        <position position="78"/>
    </location>
    <ligand>
        <name>substrate</name>
    </ligand>
</feature>
<feature type="binding site" evidence="7">
    <location>
        <position position="14"/>
    </location>
    <ligand>
        <name>Mg(2+)</name>
        <dbReference type="ChEBI" id="CHEBI:18420"/>
    </ligand>
</feature>
<feature type="binding site" evidence="7">
    <location>
        <begin position="10"/>
        <end position="15"/>
    </location>
    <ligand>
        <name>ATP</name>
        <dbReference type="ChEBI" id="CHEBI:30616"/>
    </ligand>
</feature>
<dbReference type="Pfam" id="PF01202">
    <property type="entry name" value="SKI"/>
    <property type="match status" value="1"/>
</dbReference>
<comment type="similarity">
    <text evidence="7">Belongs to the shikimate kinase family.</text>
</comment>
<dbReference type="EMBL" id="JBHUHZ010000001">
    <property type="protein sequence ID" value="MFD2162511.1"/>
    <property type="molecule type" value="Genomic_DNA"/>
</dbReference>
<keyword evidence="7" id="KW-0963">Cytoplasm</keyword>
<keyword evidence="4 7" id="KW-0418">Kinase</keyword>
<dbReference type="InterPro" id="IPR031322">
    <property type="entry name" value="Shikimate/glucono_kinase"/>
</dbReference>
<keyword evidence="7" id="KW-0479">Metal-binding</keyword>
<evidence type="ECO:0000256" key="1">
    <source>
        <dbReference type="ARBA" id="ARBA00022605"/>
    </source>
</evidence>
<comment type="cofactor">
    <cofactor evidence="7">
        <name>Mg(2+)</name>
        <dbReference type="ChEBI" id="CHEBI:18420"/>
    </cofactor>
    <text evidence="7">Binds 1 Mg(2+) ion per subunit.</text>
</comment>
<dbReference type="InterPro" id="IPR027417">
    <property type="entry name" value="P-loop_NTPase"/>
</dbReference>
<dbReference type="GO" id="GO:0004765">
    <property type="term" value="F:shikimate kinase activity"/>
    <property type="evidence" value="ECO:0007669"/>
    <property type="project" value="UniProtKB-EC"/>
</dbReference>
<feature type="binding site" evidence="7">
    <location>
        <position position="155"/>
    </location>
    <ligand>
        <name>ATP</name>
        <dbReference type="ChEBI" id="CHEBI:30616"/>
    </ligand>
</feature>
<dbReference type="Proteomes" id="UP001597387">
    <property type="component" value="Unassembled WGS sequence"/>
</dbReference>
<feature type="binding site" evidence="7">
    <location>
        <position position="139"/>
    </location>
    <ligand>
        <name>substrate</name>
    </ligand>
</feature>
<dbReference type="RefSeq" id="WP_255903464.1">
    <property type="nucleotide sequence ID" value="NZ_JAFMZO010000003.1"/>
</dbReference>
<dbReference type="PANTHER" id="PTHR21087:SF16">
    <property type="entry name" value="SHIKIMATE KINASE 1, CHLOROPLASTIC"/>
    <property type="match status" value="1"/>
</dbReference>
<gene>
    <name evidence="7" type="primary">aroK</name>
    <name evidence="8" type="ORF">ACFSJU_08905</name>
</gene>
<comment type="function">
    <text evidence="7">Catalyzes the specific phosphorylation of the 3-hydroxyl group of shikimic acid using ATP as a cosubstrate.</text>
</comment>
<feature type="binding site" evidence="7">
    <location>
        <position position="32"/>
    </location>
    <ligand>
        <name>substrate</name>
    </ligand>
</feature>
<evidence type="ECO:0000256" key="3">
    <source>
        <dbReference type="ARBA" id="ARBA00022741"/>
    </source>
</evidence>
<dbReference type="HAMAP" id="MF_00109">
    <property type="entry name" value="Shikimate_kinase"/>
    <property type="match status" value="1"/>
</dbReference>
<dbReference type="PRINTS" id="PR01100">
    <property type="entry name" value="SHIKIMTKNASE"/>
</dbReference>
<dbReference type="SUPFAM" id="SSF52540">
    <property type="entry name" value="P-loop containing nucleoside triphosphate hydrolases"/>
    <property type="match status" value="1"/>
</dbReference>
<evidence type="ECO:0000313" key="9">
    <source>
        <dbReference type="Proteomes" id="UP001597387"/>
    </source>
</evidence>
<keyword evidence="7" id="KW-0460">Magnesium</keyword>
<comment type="subcellular location">
    <subcellularLocation>
        <location evidence="7">Cytoplasm</location>
    </subcellularLocation>
</comment>
<dbReference type="CDD" id="cd00464">
    <property type="entry name" value="SK"/>
    <property type="match status" value="1"/>
</dbReference>
<accession>A0ABW4ZLT0</accession>
<reference evidence="9" key="1">
    <citation type="journal article" date="2019" name="Int. J. Syst. Evol. Microbiol.">
        <title>The Global Catalogue of Microorganisms (GCM) 10K type strain sequencing project: providing services to taxonomists for standard genome sequencing and annotation.</title>
        <authorList>
            <consortium name="The Broad Institute Genomics Platform"/>
            <consortium name="The Broad Institute Genome Sequencing Center for Infectious Disease"/>
            <person name="Wu L."/>
            <person name="Ma J."/>
        </authorList>
    </citation>
    <scope>NUCLEOTIDE SEQUENCE [LARGE SCALE GENOMIC DNA]</scope>
    <source>
        <strain evidence="9">KCTC 42217</strain>
    </source>
</reference>
<keyword evidence="5 7" id="KW-0067">ATP-binding</keyword>
<dbReference type="Gene3D" id="3.40.50.300">
    <property type="entry name" value="P-loop containing nucleotide triphosphate hydrolases"/>
    <property type="match status" value="1"/>
</dbReference>
<evidence type="ECO:0000256" key="4">
    <source>
        <dbReference type="ARBA" id="ARBA00022777"/>
    </source>
</evidence>
<dbReference type="InterPro" id="IPR000623">
    <property type="entry name" value="Shikimate_kinase/TSH1"/>
</dbReference>
<evidence type="ECO:0000256" key="2">
    <source>
        <dbReference type="ARBA" id="ARBA00022679"/>
    </source>
</evidence>
<comment type="subunit">
    <text evidence="7">Monomer.</text>
</comment>
<dbReference type="EC" id="2.7.1.71" evidence="7"/>
<organism evidence="8 9">
    <name type="scientific">Paradesertivirga mongoliensis</name>
    <dbReference type="NCBI Taxonomy" id="2100740"/>
    <lineage>
        <taxon>Bacteria</taxon>
        <taxon>Pseudomonadati</taxon>
        <taxon>Bacteroidota</taxon>
        <taxon>Sphingobacteriia</taxon>
        <taxon>Sphingobacteriales</taxon>
        <taxon>Sphingobacteriaceae</taxon>
        <taxon>Paradesertivirga</taxon>
    </lineage>
</organism>
<evidence type="ECO:0000256" key="7">
    <source>
        <dbReference type="HAMAP-Rule" id="MF_00109"/>
    </source>
</evidence>
<keyword evidence="1 7" id="KW-0028">Amino-acid biosynthesis</keyword>
<proteinExistence type="inferred from homology"/>
<keyword evidence="9" id="KW-1185">Reference proteome</keyword>
<name>A0ABW4ZLT0_9SPHI</name>
<feature type="binding site" evidence="7">
    <location>
        <position position="117"/>
    </location>
    <ligand>
        <name>ATP</name>
        <dbReference type="ChEBI" id="CHEBI:30616"/>
    </ligand>
</feature>
<keyword evidence="6 7" id="KW-0057">Aromatic amino acid biosynthesis</keyword>
<evidence type="ECO:0000313" key="8">
    <source>
        <dbReference type="EMBL" id="MFD2162511.1"/>
    </source>
</evidence>
<evidence type="ECO:0000256" key="6">
    <source>
        <dbReference type="ARBA" id="ARBA00023141"/>
    </source>
</evidence>
<sequence>MRIFLIGFMGSGKTTLGRRLATKLAYPFIDMDKEIESHINMSIAEYFKEYGEEAFRKIENEVLKTSTYPESAIIATGGGAPCFYDNLDWMNKNGLTVYLSLSPKALAKRLVNATDERPVLKNLKGDELECFITEKLKLREAFYTQAKLTIKGADQTPERFSAILKEGNYLK</sequence>
<dbReference type="NCBIfam" id="NF010555">
    <property type="entry name" value="PRK13949.1"/>
    <property type="match status" value="1"/>
</dbReference>
<keyword evidence="2 7" id="KW-0808">Transferase</keyword>
<comment type="catalytic activity">
    <reaction evidence="7">
        <text>shikimate + ATP = 3-phosphoshikimate + ADP + H(+)</text>
        <dbReference type="Rhea" id="RHEA:13121"/>
        <dbReference type="ChEBI" id="CHEBI:15378"/>
        <dbReference type="ChEBI" id="CHEBI:30616"/>
        <dbReference type="ChEBI" id="CHEBI:36208"/>
        <dbReference type="ChEBI" id="CHEBI:145989"/>
        <dbReference type="ChEBI" id="CHEBI:456216"/>
        <dbReference type="EC" id="2.7.1.71"/>
    </reaction>
</comment>
<protein>
    <recommendedName>
        <fullName evidence="7">Shikimate kinase</fullName>
        <shortName evidence="7">SK</shortName>
        <ecNumber evidence="7">2.7.1.71</ecNumber>
    </recommendedName>
</protein>
<evidence type="ECO:0000256" key="5">
    <source>
        <dbReference type="ARBA" id="ARBA00022840"/>
    </source>
</evidence>